<dbReference type="Gene3D" id="2.120.10.30">
    <property type="entry name" value="TolB, C-terminal domain"/>
    <property type="match status" value="1"/>
</dbReference>
<evidence type="ECO:0000313" key="5">
    <source>
        <dbReference type="Proteomes" id="UP000663090"/>
    </source>
</evidence>
<reference evidence="4 5" key="1">
    <citation type="submission" date="2021-02" db="EMBL/GenBank/DDBJ databases">
        <title>De Novo genome assembly of isolated myxobacteria.</title>
        <authorList>
            <person name="Stevens D.C."/>
        </authorList>
    </citation>
    <scope>NUCLEOTIDE SEQUENCE [LARGE SCALE GENOMIC DNA]</scope>
    <source>
        <strain evidence="4 5">SCHIC003</strain>
    </source>
</reference>
<dbReference type="PANTHER" id="PTHR19328:SF75">
    <property type="entry name" value="ALDOSE SUGAR DEHYDROGENASE YLII"/>
    <property type="match status" value="1"/>
</dbReference>
<dbReference type="Proteomes" id="UP000663090">
    <property type="component" value="Chromosome"/>
</dbReference>
<dbReference type="InterPro" id="IPR011041">
    <property type="entry name" value="Quinoprot_gluc/sorb_DH_b-prop"/>
</dbReference>
<feature type="chain" id="PRO_5046326964" evidence="2">
    <location>
        <begin position="21"/>
        <end position="433"/>
    </location>
</feature>
<dbReference type="SUPFAM" id="SSF50952">
    <property type="entry name" value="Soluble quinoprotein glucose dehydrogenase"/>
    <property type="match status" value="1"/>
</dbReference>
<evidence type="ECO:0000256" key="1">
    <source>
        <dbReference type="SAM" id="MobiDB-lite"/>
    </source>
</evidence>
<dbReference type="EMBL" id="CP071091">
    <property type="protein sequence ID" value="QSQ14354.1"/>
    <property type="molecule type" value="Genomic_DNA"/>
</dbReference>
<name>A0ABX7N6G8_9BACT</name>
<feature type="region of interest" description="Disordered" evidence="1">
    <location>
        <begin position="24"/>
        <end position="77"/>
    </location>
</feature>
<accession>A0ABX7N6G8</accession>
<evidence type="ECO:0000256" key="2">
    <source>
        <dbReference type="SAM" id="SignalP"/>
    </source>
</evidence>
<dbReference type="RefSeq" id="WP_206716137.1">
    <property type="nucleotide sequence ID" value="NZ_CP071091.1"/>
</dbReference>
<feature type="domain" description="Glucose/Sorbosone dehydrogenase" evidence="3">
    <location>
        <begin position="97"/>
        <end position="429"/>
    </location>
</feature>
<keyword evidence="2" id="KW-0732">Signal</keyword>
<organism evidence="4 5">
    <name type="scientific">Myxococcus landrumensis</name>
    <dbReference type="NCBI Taxonomy" id="2813577"/>
    <lineage>
        <taxon>Bacteria</taxon>
        <taxon>Pseudomonadati</taxon>
        <taxon>Myxococcota</taxon>
        <taxon>Myxococcia</taxon>
        <taxon>Myxococcales</taxon>
        <taxon>Cystobacterineae</taxon>
        <taxon>Myxococcaceae</taxon>
        <taxon>Myxococcus</taxon>
    </lineage>
</organism>
<dbReference type="InterPro" id="IPR011042">
    <property type="entry name" value="6-blade_b-propeller_TolB-like"/>
</dbReference>
<dbReference type="PANTHER" id="PTHR19328">
    <property type="entry name" value="HEDGEHOG-INTERACTING PROTEIN"/>
    <property type="match status" value="1"/>
</dbReference>
<gene>
    <name evidence="4" type="ORF">JY572_39665</name>
</gene>
<protein>
    <submittedName>
        <fullName evidence="4">PQQ-dependent sugar dehydrogenase</fullName>
    </submittedName>
</protein>
<sequence>MRAFLTTVACSTLLSIAGNAYGQAARKPTDQSGNLAPDRAAGSQQSVPLEEPTPTGAPVETAPPNVPEFKPAFAGQTRAPAVKTRTAFQVTEVASGFNHPWAIAFLPDRRMLVTEKPTGKLFIVTPQGKKSAPVEGLPPVDGRNQGGLLDVEMGPDYATSGLIYWSYYEPREGGNGLAVARAKLVDGAKPRVEGLKVIFRMQPTLDSTLHAGGRLVFTPDGLLFITLGERSVMEGRVQARDLGSDFGKIVRIRPDGSIPQDNPFVGRKGARPEIWSLGHRNVLSAALDSRHRLWEVEMGPRGGDELNLVESGKDYGWPTIGYGEEYSGARIHKSTQGPGMEQPVYYWDPVISPSGMTIYSGDLFPEWKGNFFIGGLSSQALVRLVLKNDRVVGEERLLLDQDSRIREVVQGPEGALYLLTDASNGRLLKLTPR</sequence>
<evidence type="ECO:0000259" key="3">
    <source>
        <dbReference type="Pfam" id="PF07995"/>
    </source>
</evidence>
<dbReference type="Pfam" id="PF07995">
    <property type="entry name" value="GSDH"/>
    <property type="match status" value="1"/>
</dbReference>
<feature type="signal peptide" evidence="2">
    <location>
        <begin position="1"/>
        <end position="20"/>
    </location>
</feature>
<proteinExistence type="predicted"/>
<dbReference type="InterPro" id="IPR012938">
    <property type="entry name" value="Glc/Sorbosone_DH"/>
</dbReference>
<keyword evidence="5" id="KW-1185">Reference proteome</keyword>
<evidence type="ECO:0000313" key="4">
    <source>
        <dbReference type="EMBL" id="QSQ14354.1"/>
    </source>
</evidence>